<comment type="caution">
    <text evidence="7">The sequence shown here is derived from an EMBL/GenBank/DDBJ whole genome shotgun (WGS) entry which is preliminary data.</text>
</comment>
<dbReference type="EC" id="3.5.1.28" evidence="2"/>
<feature type="signal peptide" evidence="5">
    <location>
        <begin position="1"/>
        <end position="27"/>
    </location>
</feature>
<evidence type="ECO:0000256" key="2">
    <source>
        <dbReference type="ARBA" id="ARBA00011901"/>
    </source>
</evidence>
<dbReference type="CDD" id="cd02696">
    <property type="entry name" value="MurNAc-LAA"/>
    <property type="match status" value="1"/>
</dbReference>
<feature type="domain" description="MurNAc-LAA" evidence="6">
    <location>
        <begin position="231"/>
        <end position="385"/>
    </location>
</feature>
<comment type="catalytic activity">
    <reaction evidence="1">
        <text>Hydrolyzes the link between N-acetylmuramoyl residues and L-amino acid residues in certain cell-wall glycopeptides.</text>
        <dbReference type="EC" id="3.5.1.28"/>
    </reaction>
</comment>
<dbReference type="EMBL" id="SNZR01000017">
    <property type="protein sequence ID" value="TDR85390.1"/>
    <property type="molecule type" value="Genomic_DNA"/>
</dbReference>
<dbReference type="Pfam" id="PF01520">
    <property type="entry name" value="Amidase_3"/>
    <property type="match status" value="1"/>
</dbReference>
<dbReference type="InterPro" id="IPR021731">
    <property type="entry name" value="AMIN_dom"/>
</dbReference>
<dbReference type="RefSeq" id="WP_166652599.1">
    <property type="nucleotide sequence ID" value="NZ_SNZR01000017.1"/>
</dbReference>
<keyword evidence="3" id="KW-0378">Hydrolase</keyword>
<dbReference type="GO" id="GO:0008745">
    <property type="term" value="F:N-acetylmuramoyl-L-alanine amidase activity"/>
    <property type="evidence" value="ECO:0007669"/>
    <property type="project" value="UniProtKB-EC"/>
</dbReference>
<dbReference type="InterPro" id="IPR002508">
    <property type="entry name" value="MurNAc-LAA_cat"/>
</dbReference>
<keyword evidence="5" id="KW-0732">Signal</keyword>
<feature type="compositionally biased region" description="Basic and acidic residues" evidence="4">
    <location>
        <begin position="144"/>
        <end position="156"/>
    </location>
</feature>
<gene>
    <name evidence="7" type="ORF">EV668_4511</name>
</gene>
<name>A0A4R7BJ56_9HYPH</name>
<evidence type="ECO:0000259" key="6">
    <source>
        <dbReference type="SMART" id="SM00646"/>
    </source>
</evidence>
<evidence type="ECO:0000256" key="5">
    <source>
        <dbReference type="SAM" id="SignalP"/>
    </source>
</evidence>
<dbReference type="SUPFAM" id="SSF53187">
    <property type="entry name" value="Zn-dependent exopeptidases"/>
    <property type="match status" value="1"/>
</dbReference>
<dbReference type="Gene3D" id="2.60.40.3500">
    <property type="match status" value="1"/>
</dbReference>
<evidence type="ECO:0000256" key="3">
    <source>
        <dbReference type="ARBA" id="ARBA00022801"/>
    </source>
</evidence>
<keyword evidence="8" id="KW-1185">Reference proteome</keyword>
<sequence length="400" mass="42321">MMPSLAIRIAALALALLPAFGAAEAFAFGSSVAVSAEVTAEEGATRIVLVASRSVEATSFLLEKPDRAVVEAPGLNCQLPHEAGRRRVGLVAGFRCGLFAVGRTRLVVDLAAPATISRLEWVDGPVPEVKHLVVELRSADRETFRKTARAPGRDPDTTGSIAAPPGPGPLVAIDAGHGGVDPGAIATTGDYEKDVVLAFARALRDRLVAGRRVRVLMIRDGDVFVPLDERVRIARDAGADLFISIHGDSMSNPKGRGATIYTGAERATDLESAKVAERENAADAVGGQIPPAVRAGVSDILHDLTIRETRGLSHRFAGVLQSALGTVMQFTPQPHREAGFRVLRAPDMTSVLVELGYLSNAKDATLLLSDDWRARSAAAMAEGIERFFGPRLAERAAVLP</sequence>
<dbReference type="InterPro" id="IPR050695">
    <property type="entry name" value="N-acetylmuramoyl_amidase_3"/>
</dbReference>
<dbReference type="AlphaFoldDB" id="A0A4R7BJ56"/>
<dbReference type="PANTHER" id="PTHR30404">
    <property type="entry name" value="N-ACETYLMURAMOYL-L-ALANINE AMIDASE"/>
    <property type="match status" value="1"/>
</dbReference>
<dbReference type="Pfam" id="PF11741">
    <property type="entry name" value="AMIN"/>
    <property type="match status" value="1"/>
</dbReference>
<proteinExistence type="predicted"/>
<evidence type="ECO:0000313" key="8">
    <source>
        <dbReference type="Proteomes" id="UP000295122"/>
    </source>
</evidence>
<dbReference type="Proteomes" id="UP000295122">
    <property type="component" value="Unassembled WGS sequence"/>
</dbReference>
<feature type="chain" id="PRO_5020786649" description="N-acetylmuramoyl-L-alanine amidase" evidence="5">
    <location>
        <begin position="28"/>
        <end position="400"/>
    </location>
</feature>
<evidence type="ECO:0000313" key="7">
    <source>
        <dbReference type="EMBL" id="TDR85390.1"/>
    </source>
</evidence>
<organism evidence="7 8">
    <name type="scientific">Enterovirga rhinocerotis</name>
    <dbReference type="NCBI Taxonomy" id="1339210"/>
    <lineage>
        <taxon>Bacteria</taxon>
        <taxon>Pseudomonadati</taxon>
        <taxon>Pseudomonadota</taxon>
        <taxon>Alphaproteobacteria</taxon>
        <taxon>Hyphomicrobiales</taxon>
        <taxon>Methylobacteriaceae</taxon>
        <taxon>Enterovirga</taxon>
    </lineage>
</organism>
<dbReference type="GO" id="GO:0030288">
    <property type="term" value="C:outer membrane-bounded periplasmic space"/>
    <property type="evidence" value="ECO:0007669"/>
    <property type="project" value="TreeGrafter"/>
</dbReference>
<dbReference type="PANTHER" id="PTHR30404:SF0">
    <property type="entry name" value="N-ACETYLMURAMOYL-L-ALANINE AMIDASE AMIC"/>
    <property type="match status" value="1"/>
</dbReference>
<evidence type="ECO:0000256" key="1">
    <source>
        <dbReference type="ARBA" id="ARBA00001561"/>
    </source>
</evidence>
<dbReference type="GO" id="GO:0009253">
    <property type="term" value="P:peptidoglycan catabolic process"/>
    <property type="evidence" value="ECO:0007669"/>
    <property type="project" value="InterPro"/>
</dbReference>
<protein>
    <recommendedName>
        <fullName evidence="2">N-acetylmuramoyl-L-alanine amidase</fullName>
        <ecNumber evidence="2">3.5.1.28</ecNumber>
    </recommendedName>
</protein>
<reference evidence="7 8" key="1">
    <citation type="submission" date="2019-03" db="EMBL/GenBank/DDBJ databases">
        <title>Genomic Encyclopedia of Type Strains, Phase IV (KMG-IV): sequencing the most valuable type-strain genomes for metagenomic binning, comparative biology and taxonomic classification.</title>
        <authorList>
            <person name="Goeker M."/>
        </authorList>
    </citation>
    <scope>NUCLEOTIDE SEQUENCE [LARGE SCALE GENOMIC DNA]</scope>
    <source>
        <strain evidence="7 8">DSM 25903</strain>
    </source>
</reference>
<dbReference type="SMART" id="SM00646">
    <property type="entry name" value="Ami_3"/>
    <property type="match status" value="1"/>
</dbReference>
<accession>A0A4R7BJ56</accession>
<evidence type="ECO:0000256" key="4">
    <source>
        <dbReference type="SAM" id="MobiDB-lite"/>
    </source>
</evidence>
<feature type="region of interest" description="Disordered" evidence="4">
    <location>
        <begin position="144"/>
        <end position="165"/>
    </location>
</feature>
<dbReference type="Gene3D" id="3.40.630.40">
    <property type="entry name" value="Zn-dependent exopeptidases"/>
    <property type="match status" value="1"/>
</dbReference>